<comment type="caution">
    <text evidence="3">The sequence shown here is derived from an EMBL/GenBank/DDBJ whole genome shotgun (WGS) entry which is preliminary data.</text>
</comment>
<feature type="compositionally biased region" description="Polar residues" evidence="1">
    <location>
        <begin position="530"/>
        <end position="547"/>
    </location>
</feature>
<dbReference type="AlphaFoldDB" id="A0A409W2H7"/>
<feature type="compositionally biased region" description="Basic and acidic residues" evidence="1">
    <location>
        <begin position="889"/>
        <end position="903"/>
    </location>
</feature>
<evidence type="ECO:0000256" key="2">
    <source>
        <dbReference type="SAM" id="Phobius"/>
    </source>
</evidence>
<reference evidence="3 4" key="1">
    <citation type="journal article" date="2018" name="Evol. Lett.">
        <title>Horizontal gene cluster transfer increased hallucinogenic mushroom diversity.</title>
        <authorList>
            <person name="Reynolds H.T."/>
            <person name="Vijayakumar V."/>
            <person name="Gluck-Thaler E."/>
            <person name="Korotkin H.B."/>
            <person name="Matheny P.B."/>
            <person name="Slot J.C."/>
        </authorList>
    </citation>
    <scope>NUCLEOTIDE SEQUENCE [LARGE SCALE GENOMIC DNA]</scope>
    <source>
        <strain evidence="3 4">2629</strain>
    </source>
</reference>
<feature type="compositionally biased region" description="Basic residues" evidence="1">
    <location>
        <begin position="276"/>
        <end position="285"/>
    </location>
</feature>
<feature type="region of interest" description="Disordered" evidence="1">
    <location>
        <begin position="82"/>
        <end position="102"/>
    </location>
</feature>
<keyword evidence="2" id="KW-0812">Transmembrane</keyword>
<gene>
    <name evidence="3" type="ORF">CVT24_012917</name>
</gene>
<keyword evidence="4" id="KW-1185">Reference proteome</keyword>
<feature type="region of interest" description="Disordered" evidence="1">
    <location>
        <begin position="750"/>
        <end position="994"/>
    </location>
</feature>
<feature type="region of interest" description="Disordered" evidence="1">
    <location>
        <begin position="436"/>
        <end position="477"/>
    </location>
</feature>
<feature type="compositionally biased region" description="Low complexity" evidence="1">
    <location>
        <begin position="175"/>
        <end position="187"/>
    </location>
</feature>
<feature type="compositionally biased region" description="Polar residues" evidence="1">
    <location>
        <begin position="682"/>
        <end position="699"/>
    </location>
</feature>
<dbReference type="EMBL" id="NHTK01005856">
    <property type="protein sequence ID" value="PPQ72706.1"/>
    <property type="molecule type" value="Genomic_DNA"/>
</dbReference>
<organism evidence="3 4">
    <name type="scientific">Panaeolus cyanescens</name>
    <dbReference type="NCBI Taxonomy" id="181874"/>
    <lineage>
        <taxon>Eukaryota</taxon>
        <taxon>Fungi</taxon>
        <taxon>Dikarya</taxon>
        <taxon>Basidiomycota</taxon>
        <taxon>Agaricomycotina</taxon>
        <taxon>Agaricomycetes</taxon>
        <taxon>Agaricomycetidae</taxon>
        <taxon>Agaricales</taxon>
        <taxon>Agaricineae</taxon>
        <taxon>Galeropsidaceae</taxon>
        <taxon>Panaeolus</taxon>
    </lineage>
</organism>
<proteinExistence type="predicted"/>
<feature type="compositionally biased region" description="Gly residues" evidence="1">
    <location>
        <begin position="258"/>
        <end position="275"/>
    </location>
</feature>
<feature type="region of interest" description="Disordered" evidence="1">
    <location>
        <begin position="175"/>
        <end position="212"/>
    </location>
</feature>
<protein>
    <submittedName>
        <fullName evidence="3">Uncharacterized protein</fullName>
    </submittedName>
</protein>
<dbReference type="Proteomes" id="UP000284842">
    <property type="component" value="Unassembled WGS sequence"/>
</dbReference>
<feature type="transmembrane region" description="Helical" evidence="2">
    <location>
        <begin position="223"/>
        <end position="245"/>
    </location>
</feature>
<evidence type="ECO:0000313" key="3">
    <source>
        <dbReference type="EMBL" id="PPQ72706.1"/>
    </source>
</evidence>
<evidence type="ECO:0000313" key="4">
    <source>
        <dbReference type="Proteomes" id="UP000284842"/>
    </source>
</evidence>
<feature type="region of interest" description="Disordered" evidence="1">
    <location>
        <begin position="253"/>
        <end position="286"/>
    </location>
</feature>
<feature type="compositionally biased region" description="Gly residues" evidence="1">
    <location>
        <begin position="460"/>
        <end position="477"/>
    </location>
</feature>
<feature type="compositionally biased region" description="Basic and acidic residues" evidence="1">
    <location>
        <begin position="836"/>
        <end position="852"/>
    </location>
</feature>
<sequence length="1016" mass="109353">MPYTTSPPSPVTSSYLLSTATFHVAPATPLPQPKVEVETHHAIQPPLDKNAGGHALPMPLSKSYLHPRALSRPLLLLPPHAQGHAKAQPHPAAKSDPQSTLSTGNWHVEAALPQTTGPAPIIIGTIIEPGPTNANTNTPAPVSVPVQTPSVVVTPPANTLPASTVNNSANTVATSAATLSAPESSSSPPLPVPPTLGQPSDSNNADSSSSDGNGRSLLSMLELILIPAIAIAAAILIFTGVWRLWGPNGRYRKHKGGHGASSGGSGGGWWWGRGKGQNRRGRRKGSKDLDGAVLAFIAGSGRLRRDGSLIYGPAYDAGTGMRTDVAGRKKDANGSAGSRITHEMYGQRYPSSLIPFGRDEDEDEGKELGYLGSTPTKASTQPYNQKTANPPGRFKWPDLSIRSLRKSGGRQGDASGHDQQLPPHDFRRHLVDLSAHQQPDNGTGYAYRYQNPYDPSQADAGGGNGSRGRAAAGGVGPREGFRHWGVKLQETYYDEAMVFPYTDYPENEREWMKENGSLPTRRKEIHATKYQPSSRTGTVSRNHSEASVSVYPPSRAMSKRSAGTVKGLGLEDAGKGRRLLEEVNKEKSWMDSIRGILRGGPSQSRGGDENDREALVKRVHDEYLQEDEEEMTPRALTRLGTTKTKYPEDLSETSPFINVHQGDGAVGYRHQDGYDEEYHKSPVSSSNKYTSSQQKSGLTAPSKRRAHRRGDSDAYVRELEATDVEGQKTPTQALFRGGSGVEEHNMASFGTAMHGLDGGPLPATPDRRPRLGNAKHSYAPLRDREEEDVLRDRYTPRPIRARKSRSRSRDGSASPSRYSRSRSGTISSESVPMTVRRVESSREPDADADRVTPKKSPSSMALEVLPRSPPQVMSPPLETQIFFSSPPHKGGEGTRTPGKEQSKSRKSKSQSSTSTSPVSFGKPPSLSSRSATPARKTPVSSRSNTVSSKPVPPPLIPPVGSASTAHNRSDITFTSRLTGESTGTTARVQAEQSQALDKLGRIVENSLNAREQAKGE</sequence>
<keyword evidence="2" id="KW-0472">Membrane</keyword>
<feature type="compositionally biased region" description="Polar residues" evidence="1">
    <location>
        <begin position="373"/>
        <end position="388"/>
    </location>
</feature>
<feature type="compositionally biased region" description="Polar residues" evidence="1">
    <location>
        <begin position="964"/>
        <end position="994"/>
    </location>
</feature>
<dbReference type="InParanoid" id="A0A409W2H7"/>
<feature type="compositionally biased region" description="Low complexity" evidence="1">
    <location>
        <begin position="197"/>
        <end position="212"/>
    </location>
</feature>
<feature type="compositionally biased region" description="Basic and acidic residues" evidence="1">
    <location>
        <begin position="669"/>
        <end position="680"/>
    </location>
</feature>
<keyword evidence="2" id="KW-1133">Transmembrane helix</keyword>
<feature type="region of interest" description="Disordered" evidence="1">
    <location>
        <begin position="350"/>
        <end position="424"/>
    </location>
</feature>
<feature type="compositionally biased region" description="Low complexity" evidence="1">
    <location>
        <begin position="812"/>
        <end position="830"/>
    </location>
</feature>
<feature type="region of interest" description="Disordered" evidence="1">
    <location>
        <begin position="641"/>
        <end position="713"/>
    </location>
</feature>
<feature type="region of interest" description="Disordered" evidence="1">
    <location>
        <begin position="525"/>
        <end position="569"/>
    </location>
</feature>
<accession>A0A409W2H7</accession>
<dbReference type="OrthoDB" id="3269515at2759"/>
<name>A0A409W2H7_9AGAR</name>
<evidence type="ECO:0000256" key="1">
    <source>
        <dbReference type="SAM" id="MobiDB-lite"/>
    </source>
</evidence>